<feature type="compositionally biased region" description="Polar residues" evidence="1">
    <location>
        <begin position="318"/>
        <end position="327"/>
    </location>
</feature>
<dbReference type="AlphaFoldDB" id="A0A6G1FWI8"/>
<reference evidence="4" key="3">
    <citation type="submission" date="2025-04" db="UniProtKB">
        <authorList>
            <consortium name="RefSeq"/>
        </authorList>
    </citation>
    <scope>IDENTIFICATION</scope>
    <source>
        <strain evidence="4">CBS 781.70</strain>
    </source>
</reference>
<keyword evidence="3" id="KW-1185">Reference proteome</keyword>
<protein>
    <recommendedName>
        <fullName evidence="5">3'-5' exonuclease domain-containing protein</fullName>
    </recommendedName>
</protein>
<dbReference type="InterPro" id="IPR012337">
    <property type="entry name" value="RNaseH-like_sf"/>
</dbReference>
<dbReference type="InterPro" id="IPR036397">
    <property type="entry name" value="RNaseH_sf"/>
</dbReference>
<organism evidence="2">
    <name type="scientific">Eremomyces bilateralis CBS 781.70</name>
    <dbReference type="NCBI Taxonomy" id="1392243"/>
    <lineage>
        <taxon>Eukaryota</taxon>
        <taxon>Fungi</taxon>
        <taxon>Dikarya</taxon>
        <taxon>Ascomycota</taxon>
        <taxon>Pezizomycotina</taxon>
        <taxon>Dothideomycetes</taxon>
        <taxon>Dothideomycetes incertae sedis</taxon>
        <taxon>Eremomycetales</taxon>
        <taxon>Eremomycetaceae</taxon>
        <taxon>Eremomyces</taxon>
    </lineage>
</organism>
<dbReference type="Gene3D" id="3.30.420.10">
    <property type="entry name" value="Ribonuclease H-like superfamily/Ribonuclease H"/>
    <property type="match status" value="1"/>
</dbReference>
<gene>
    <name evidence="2 4" type="ORF">P152DRAFT_451432</name>
</gene>
<dbReference type="SUPFAM" id="SSF53098">
    <property type="entry name" value="Ribonuclease H-like"/>
    <property type="match status" value="1"/>
</dbReference>
<name>A0A6G1FWI8_9PEZI</name>
<evidence type="ECO:0000313" key="3">
    <source>
        <dbReference type="Proteomes" id="UP000504638"/>
    </source>
</evidence>
<sequence>MAIFTSRGNGSFKLTDWIHSDNHKLIDTPGKVRMLIEALLLLRGSWVCYLDLTGTRPCEDSVTSVLSLYLTPPPSEIRSFHCLYTVDICALGSSAFTTCLVGDKTMSLKGFLEARNTPIVVFEAKRITDRLSSHFGVNVKNVKELQLMECATLGREKDDLYDFGTLMARDWFKAGLDLPWIESWTDIHLAANKSLDPLEGGTLHDYCLRPLTHFFVAYCVKDVLCFPNFHRLYGSQLVQQWDDMSEAPDGPEKELLWWRVADPKMCSSREPAYAVQEPWFEPKKMDLCLGYSNPKGPMGGKQNKRKRKHQEIDPSVTGERTTCSAAT</sequence>
<proteinExistence type="predicted"/>
<reference evidence="4" key="2">
    <citation type="submission" date="2020-04" db="EMBL/GenBank/DDBJ databases">
        <authorList>
            <consortium name="NCBI Genome Project"/>
        </authorList>
    </citation>
    <scope>NUCLEOTIDE SEQUENCE</scope>
    <source>
        <strain evidence="4">CBS 781.70</strain>
    </source>
</reference>
<accession>A0A6G1FWI8</accession>
<dbReference type="OrthoDB" id="26838at2759"/>
<dbReference type="PANTHER" id="PTHR43040">
    <property type="entry name" value="RIBONUCLEASE D"/>
    <property type="match status" value="1"/>
</dbReference>
<dbReference type="GO" id="GO:0003676">
    <property type="term" value="F:nucleic acid binding"/>
    <property type="evidence" value="ECO:0007669"/>
    <property type="project" value="InterPro"/>
</dbReference>
<reference evidence="2 4" key="1">
    <citation type="submission" date="2020-01" db="EMBL/GenBank/DDBJ databases">
        <authorList>
            <consortium name="DOE Joint Genome Institute"/>
            <person name="Haridas S."/>
            <person name="Albert R."/>
            <person name="Binder M."/>
            <person name="Bloem J."/>
            <person name="Labutti K."/>
            <person name="Salamov A."/>
            <person name="Andreopoulos B."/>
            <person name="Baker S.E."/>
            <person name="Barry K."/>
            <person name="Bills G."/>
            <person name="Bluhm B.H."/>
            <person name="Cannon C."/>
            <person name="Castanera R."/>
            <person name="Culley D.E."/>
            <person name="Daum C."/>
            <person name="Ezra D."/>
            <person name="Gonzalez J.B."/>
            <person name="Henrissat B."/>
            <person name="Kuo A."/>
            <person name="Liang C."/>
            <person name="Lipzen A."/>
            <person name="Lutzoni F."/>
            <person name="Magnuson J."/>
            <person name="Mondo S."/>
            <person name="Nolan M."/>
            <person name="Ohm R."/>
            <person name="Pangilinan J."/>
            <person name="Park H.-J."/>
            <person name="Ramirez L."/>
            <person name="Alfaro M."/>
            <person name="Sun H."/>
            <person name="Tritt A."/>
            <person name="Yoshinaga Y."/>
            <person name="Zwiers L.-H."/>
            <person name="Turgeon B.G."/>
            <person name="Goodwin S.B."/>
            <person name="Spatafora J.W."/>
            <person name="Crous P.W."/>
            <person name="Grigoriev I.V."/>
        </authorList>
    </citation>
    <scope>NUCLEOTIDE SEQUENCE</scope>
    <source>
        <strain evidence="2 4">CBS 781.70</strain>
    </source>
</reference>
<evidence type="ECO:0000313" key="2">
    <source>
        <dbReference type="EMBL" id="KAF1810051.1"/>
    </source>
</evidence>
<evidence type="ECO:0008006" key="5">
    <source>
        <dbReference type="Google" id="ProtNLM"/>
    </source>
</evidence>
<dbReference type="RefSeq" id="XP_033531682.1">
    <property type="nucleotide sequence ID" value="XM_033678227.1"/>
</dbReference>
<evidence type="ECO:0000313" key="4">
    <source>
        <dbReference type="RefSeq" id="XP_033531682.1"/>
    </source>
</evidence>
<dbReference type="EMBL" id="ML975168">
    <property type="protein sequence ID" value="KAF1810051.1"/>
    <property type="molecule type" value="Genomic_DNA"/>
</dbReference>
<feature type="region of interest" description="Disordered" evidence="1">
    <location>
        <begin position="293"/>
        <end position="327"/>
    </location>
</feature>
<dbReference type="Proteomes" id="UP000504638">
    <property type="component" value="Unplaced"/>
</dbReference>
<evidence type="ECO:0000256" key="1">
    <source>
        <dbReference type="SAM" id="MobiDB-lite"/>
    </source>
</evidence>
<dbReference type="GeneID" id="54418797"/>
<dbReference type="PANTHER" id="PTHR43040:SF1">
    <property type="entry name" value="RIBONUCLEASE D"/>
    <property type="match status" value="1"/>
</dbReference>